<feature type="transmembrane region" description="Helical" evidence="1">
    <location>
        <begin position="12"/>
        <end position="33"/>
    </location>
</feature>
<comment type="caution">
    <text evidence="2">The sequence shown here is derived from an EMBL/GenBank/DDBJ whole genome shotgun (WGS) entry which is preliminary data.</text>
</comment>
<protein>
    <submittedName>
        <fullName evidence="2">Uncharacterized protein</fullName>
    </submittedName>
</protein>
<keyword evidence="1" id="KW-1133">Transmembrane helix</keyword>
<dbReference type="Pfam" id="PF20345">
    <property type="entry name" value="DUF6640"/>
    <property type="match status" value="1"/>
</dbReference>
<dbReference type="InterPro" id="IPR046580">
    <property type="entry name" value="DUF6640"/>
</dbReference>
<organism evidence="2 3">
    <name type="scientific">Aureobasidium melanogenum</name>
    <name type="common">Aureobasidium pullulans var. melanogenum</name>
    <dbReference type="NCBI Taxonomy" id="46634"/>
    <lineage>
        <taxon>Eukaryota</taxon>
        <taxon>Fungi</taxon>
        <taxon>Dikarya</taxon>
        <taxon>Ascomycota</taxon>
        <taxon>Pezizomycotina</taxon>
        <taxon>Dothideomycetes</taxon>
        <taxon>Dothideomycetidae</taxon>
        <taxon>Dothideales</taxon>
        <taxon>Saccotheciaceae</taxon>
        <taxon>Aureobasidium</taxon>
    </lineage>
</organism>
<dbReference type="OrthoDB" id="2819018at2759"/>
<keyword evidence="1" id="KW-0812">Transmembrane</keyword>
<sequence>MPNPPLQKPPIFTLGKSLIALVNLVTLFGPYLADWNKTHIYNPNWPPHARYHNGQTMSLGLFVGVITFYVLFFLLPSLAASNTYPPSQSPSSTKLQQVHLNWVLVLQNLMYISSLSGILYPGAGWTDPEFGEGKPQAYVFPWLVVVLWVGWWVERKGIGGVGEGKQGKKE</sequence>
<dbReference type="AlphaFoldDB" id="A0A9P8JDT2"/>
<reference evidence="2" key="1">
    <citation type="journal article" date="2021" name="J Fungi (Basel)">
        <title>Virulence traits and population genomics of the black yeast Aureobasidium melanogenum.</title>
        <authorList>
            <person name="Cernosa A."/>
            <person name="Sun X."/>
            <person name="Gostincar C."/>
            <person name="Fang C."/>
            <person name="Gunde-Cimerman N."/>
            <person name="Song Z."/>
        </authorList>
    </citation>
    <scope>NUCLEOTIDE SEQUENCE</scope>
    <source>
        <strain evidence="2">EXF-9911</strain>
    </source>
</reference>
<dbReference type="EMBL" id="JAHFXF010000071">
    <property type="protein sequence ID" value="KAG9697674.1"/>
    <property type="molecule type" value="Genomic_DNA"/>
</dbReference>
<keyword evidence="1" id="KW-0472">Membrane</keyword>
<proteinExistence type="predicted"/>
<evidence type="ECO:0000256" key="1">
    <source>
        <dbReference type="SAM" id="Phobius"/>
    </source>
</evidence>
<feature type="transmembrane region" description="Helical" evidence="1">
    <location>
        <begin position="59"/>
        <end position="79"/>
    </location>
</feature>
<reference evidence="2" key="2">
    <citation type="submission" date="2021-08" db="EMBL/GenBank/DDBJ databases">
        <authorList>
            <person name="Gostincar C."/>
            <person name="Sun X."/>
            <person name="Song Z."/>
            <person name="Gunde-Cimerman N."/>
        </authorList>
    </citation>
    <scope>NUCLEOTIDE SEQUENCE</scope>
    <source>
        <strain evidence="2">EXF-9911</strain>
    </source>
</reference>
<dbReference type="Proteomes" id="UP000779574">
    <property type="component" value="Unassembled WGS sequence"/>
</dbReference>
<evidence type="ECO:0000313" key="3">
    <source>
        <dbReference type="Proteomes" id="UP000779574"/>
    </source>
</evidence>
<name>A0A9P8JDT2_AURME</name>
<feature type="transmembrane region" description="Helical" evidence="1">
    <location>
        <begin position="135"/>
        <end position="153"/>
    </location>
</feature>
<feature type="non-terminal residue" evidence="2">
    <location>
        <position position="1"/>
    </location>
</feature>
<evidence type="ECO:0000313" key="2">
    <source>
        <dbReference type="EMBL" id="KAG9697674.1"/>
    </source>
</evidence>
<gene>
    <name evidence="2" type="ORF">KCU76_g2839</name>
</gene>
<accession>A0A9P8JDT2</accession>